<dbReference type="HOGENOM" id="CLU_016968_0_0_1"/>
<feature type="compositionally biased region" description="Basic and acidic residues" evidence="1">
    <location>
        <begin position="137"/>
        <end position="146"/>
    </location>
</feature>
<dbReference type="GeneID" id="24100783"/>
<dbReference type="STRING" id="599839.J4I262"/>
<feature type="region of interest" description="Disordered" evidence="1">
    <location>
        <begin position="201"/>
        <end position="221"/>
    </location>
</feature>
<dbReference type="RefSeq" id="XP_012185155.1">
    <property type="nucleotide sequence ID" value="XM_012329765.1"/>
</dbReference>
<name>J4I262_9APHY</name>
<feature type="region of interest" description="Disordered" evidence="1">
    <location>
        <begin position="310"/>
        <end position="358"/>
    </location>
</feature>
<feature type="compositionally biased region" description="Low complexity" evidence="1">
    <location>
        <begin position="209"/>
        <end position="221"/>
    </location>
</feature>
<protein>
    <submittedName>
        <fullName evidence="3">Uncharacterized protein</fullName>
    </submittedName>
</protein>
<evidence type="ECO:0000313" key="4">
    <source>
        <dbReference type="Proteomes" id="UP000006352"/>
    </source>
</evidence>
<feature type="compositionally biased region" description="Low complexity" evidence="1">
    <location>
        <begin position="348"/>
        <end position="358"/>
    </location>
</feature>
<accession>J4I262</accession>
<evidence type="ECO:0000256" key="2">
    <source>
        <dbReference type="SAM" id="Phobius"/>
    </source>
</evidence>
<feature type="transmembrane region" description="Helical" evidence="2">
    <location>
        <begin position="12"/>
        <end position="34"/>
    </location>
</feature>
<dbReference type="EMBL" id="HE797211">
    <property type="protein sequence ID" value="CCM05872.1"/>
    <property type="molecule type" value="Genomic_DNA"/>
</dbReference>
<reference evidence="3 4" key="1">
    <citation type="journal article" date="2012" name="Appl. Environ. Microbiol.">
        <title>Short-read sequencing for genomic analysis of the brown rot fungus Fibroporia radiculosa.</title>
        <authorList>
            <person name="Tang J.D."/>
            <person name="Perkins A.D."/>
            <person name="Sonstegard T.S."/>
            <person name="Schroeder S.G."/>
            <person name="Burgess S.C."/>
            <person name="Diehl S.V."/>
        </authorList>
    </citation>
    <scope>NUCLEOTIDE SEQUENCE [LARGE SCALE GENOMIC DNA]</scope>
    <source>
        <strain evidence="3 4">TFFH 294</strain>
    </source>
</reference>
<keyword evidence="2" id="KW-1133">Transmembrane helix</keyword>
<feature type="compositionally biased region" description="Low complexity" evidence="1">
    <location>
        <begin position="147"/>
        <end position="162"/>
    </location>
</feature>
<dbReference type="AlphaFoldDB" id="J4I262"/>
<gene>
    <name evidence="3" type="ORF">FIBRA_08109</name>
</gene>
<feature type="compositionally biased region" description="Low complexity" evidence="1">
    <location>
        <begin position="320"/>
        <end position="334"/>
    </location>
</feature>
<evidence type="ECO:0000313" key="3">
    <source>
        <dbReference type="EMBL" id="CCM05872.1"/>
    </source>
</evidence>
<keyword evidence="2" id="KW-0472">Membrane</keyword>
<sequence>MRIAFNVTCHTCLLCVAIVTNVTTGTLGIVSFEFRLALGSVRERLAAEYHGFDVYLYCAGSGPIASVFFLLGEEFCLVWEYYFSGCRVAELEQENARLLALTQSATPTSPQDDEMQSEVERLRKQLAEIQERERALAEELSRKASERSPSPAPSSTSSVKSEAVEPSFLRSPKVEKSSASFGLMVLLCALPTLLSMPSHSHSNLPSTFSLPPSHGHSSSLSTALDMPGSFLPSSDFDWSLDPVNSGLDFDFDFDSNLDDRARLASAAAIASKRLEFVGSEGAGEDTLSLGDLGALDISFDASPAENGKIRVRIHPPSSPSQPTSAASSPPASQSHTDEDHPMSVWSEPPTVVSTAATSTATSSPSLALPFESAADLLGPFLGSGPDLGHMALDREDDLLSQASSGGFDFDWDSLSRAGSPAASGRRRVRIALRSVPSKGREGGEWEVEVC</sequence>
<dbReference type="OrthoDB" id="674948at2759"/>
<dbReference type="Proteomes" id="UP000006352">
    <property type="component" value="Unassembled WGS sequence"/>
</dbReference>
<proteinExistence type="predicted"/>
<organism evidence="3 4">
    <name type="scientific">Fibroporia radiculosa</name>
    <dbReference type="NCBI Taxonomy" id="599839"/>
    <lineage>
        <taxon>Eukaryota</taxon>
        <taxon>Fungi</taxon>
        <taxon>Dikarya</taxon>
        <taxon>Basidiomycota</taxon>
        <taxon>Agaricomycotina</taxon>
        <taxon>Agaricomycetes</taxon>
        <taxon>Polyporales</taxon>
        <taxon>Fibroporiaceae</taxon>
        <taxon>Fibroporia</taxon>
    </lineage>
</organism>
<evidence type="ECO:0000256" key="1">
    <source>
        <dbReference type="SAM" id="MobiDB-lite"/>
    </source>
</evidence>
<keyword evidence="4" id="KW-1185">Reference proteome</keyword>
<feature type="region of interest" description="Disordered" evidence="1">
    <location>
        <begin position="137"/>
        <end position="162"/>
    </location>
</feature>
<keyword evidence="2" id="KW-0812">Transmembrane</keyword>
<dbReference type="InParanoid" id="J4I262"/>